<name>A0A558GXM9_PAENT</name>
<accession>A0A558GXM9</accession>
<organism evidence="2 3">
    <name type="scientific">Paenarthrobacter nitroguajacolicus</name>
    <name type="common">Arthrobacter nitroguajacolicus</name>
    <dbReference type="NCBI Taxonomy" id="211146"/>
    <lineage>
        <taxon>Bacteria</taxon>
        <taxon>Bacillati</taxon>
        <taxon>Actinomycetota</taxon>
        <taxon>Actinomycetes</taxon>
        <taxon>Micrococcales</taxon>
        <taxon>Micrococcaceae</taxon>
        <taxon>Paenarthrobacter</taxon>
    </lineage>
</organism>
<proteinExistence type="predicted"/>
<evidence type="ECO:0000313" key="3">
    <source>
        <dbReference type="Proteomes" id="UP000316500"/>
    </source>
</evidence>
<comment type="caution">
    <text evidence="2">The sequence shown here is derived from an EMBL/GenBank/DDBJ whole genome shotgun (WGS) entry which is preliminary data.</text>
</comment>
<evidence type="ECO:0000256" key="1">
    <source>
        <dbReference type="SAM" id="MobiDB-lite"/>
    </source>
</evidence>
<feature type="region of interest" description="Disordered" evidence="1">
    <location>
        <begin position="65"/>
        <end position="91"/>
    </location>
</feature>
<evidence type="ECO:0000313" key="2">
    <source>
        <dbReference type="EMBL" id="TVU61609.1"/>
    </source>
</evidence>
<dbReference type="Proteomes" id="UP000316500">
    <property type="component" value="Unassembled WGS sequence"/>
</dbReference>
<gene>
    <name evidence="2" type="ORF">FQP90_13800</name>
</gene>
<sequence>MGQPIAIEELDWKKKGMELIEELAATGAPFDAYALTERGLADPPHPNKWGSLFRAARSRRLIEHAGFHRSSRPSRSGGVCQQWRGLPEADR</sequence>
<dbReference type="RefSeq" id="WP_144651424.1">
    <property type="nucleotide sequence ID" value="NZ_VNFK01000010.1"/>
</dbReference>
<dbReference type="EMBL" id="VNFK01000010">
    <property type="protein sequence ID" value="TVU61609.1"/>
    <property type="molecule type" value="Genomic_DNA"/>
</dbReference>
<reference evidence="2 3" key="1">
    <citation type="submission" date="2019-07" db="EMBL/GenBank/DDBJ databases">
        <title>Diversity of Bacteria from Kongsfjorden, Arctic.</title>
        <authorList>
            <person name="Yu Y."/>
        </authorList>
    </citation>
    <scope>NUCLEOTIDE SEQUENCE [LARGE SCALE GENOMIC DNA]</scope>
    <source>
        <strain evidence="2 3">SM1928</strain>
    </source>
</reference>
<protein>
    <submittedName>
        <fullName evidence="2">Uncharacterized protein</fullName>
    </submittedName>
</protein>
<dbReference type="OrthoDB" id="4966079at2"/>
<dbReference type="AlphaFoldDB" id="A0A558GXM9"/>